<comment type="subcellular location">
    <subcellularLocation>
        <location evidence="1">Cell membrane</location>
        <topology evidence="1">Multi-pass membrane protein</topology>
    </subcellularLocation>
</comment>
<evidence type="ECO:0000256" key="5">
    <source>
        <dbReference type="ARBA" id="ARBA00023136"/>
    </source>
</evidence>
<accession>A0A1G9L6J4</accession>
<keyword evidence="9" id="KW-1185">Reference proteome</keyword>
<dbReference type="PROSITE" id="PS00216">
    <property type="entry name" value="SUGAR_TRANSPORT_1"/>
    <property type="match status" value="1"/>
</dbReference>
<feature type="transmembrane region" description="Helical" evidence="6">
    <location>
        <begin position="209"/>
        <end position="228"/>
    </location>
</feature>
<gene>
    <name evidence="8" type="ORF">SAMN05660642_00293</name>
</gene>
<dbReference type="PROSITE" id="PS50850">
    <property type="entry name" value="MFS"/>
    <property type="match status" value="1"/>
</dbReference>
<reference evidence="9" key="1">
    <citation type="submission" date="2016-10" db="EMBL/GenBank/DDBJ databases">
        <authorList>
            <person name="Varghese N."/>
            <person name="Submissions S."/>
        </authorList>
    </citation>
    <scope>NUCLEOTIDE SEQUENCE [LARGE SCALE GENOMIC DNA]</scope>
    <source>
        <strain evidence="9">DSM 45419</strain>
    </source>
</reference>
<evidence type="ECO:0000256" key="3">
    <source>
        <dbReference type="ARBA" id="ARBA00022692"/>
    </source>
</evidence>
<feature type="transmembrane region" description="Helical" evidence="6">
    <location>
        <begin position="403"/>
        <end position="421"/>
    </location>
</feature>
<evidence type="ECO:0000256" key="4">
    <source>
        <dbReference type="ARBA" id="ARBA00022989"/>
    </source>
</evidence>
<keyword evidence="3 6" id="KW-0812">Transmembrane</keyword>
<dbReference type="GO" id="GO:0005886">
    <property type="term" value="C:plasma membrane"/>
    <property type="evidence" value="ECO:0007669"/>
    <property type="project" value="UniProtKB-SubCell"/>
</dbReference>
<evidence type="ECO:0000313" key="9">
    <source>
        <dbReference type="Proteomes" id="UP000198680"/>
    </source>
</evidence>
<feature type="transmembrane region" description="Helical" evidence="6">
    <location>
        <begin position="234"/>
        <end position="254"/>
    </location>
</feature>
<feature type="transmembrane region" description="Helical" evidence="6">
    <location>
        <begin position="12"/>
        <end position="36"/>
    </location>
</feature>
<dbReference type="OrthoDB" id="5198637at2"/>
<feature type="transmembrane region" description="Helical" evidence="6">
    <location>
        <begin position="275"/>
        <end position="299"/>
    </location>
</feature>
<feature type="transmembrane region" description="Helical" evidence="6">
    <location>
        <begin position="427"/>
        <end position="447"/>
    </location>
</feature>
<keyword evidence="4 6" id="KW-1133">Transmembrane helix</keyword>
<feature type="transmembrane region" description="Helical" evidence="6">
    <location>
        <begin position="359"/>
        <end position="382"/>
    </location>
</feature>
<evidence type="ECO:0000259" key="7">
    <source>
        <dbReference type="PROSITE" id="PS50850"/>
    </source>
</evidence>
<feature type="domain" description="Major facilitator superfamily (MFS) profile" evidence="7">
    <location>
        <begin position="23"/>
        <end position="451"/>
    </location>
</feature>
<dbReference type="SUPFAM" id="SSF103473">
    <property type="entry name" value="MFS general substrate transporter"/>
    <property type="match status" value="1"/>
</dbReference>
<dbReference type="InterPro" id="IPR011701">
    <property type="entry name" value="MFS"/>
</dbReference>
<dbReference type="Gene3D" id="1.20.1250.20">
    <property type="entry name" value="MFS general substrate transporter like domains"/>
    <property type="match status" value="2"/>
</dbReference>
<evidence type="ECO:0000313" key="8">
    <source>
        <dbReference type="EMBL" id="SDL57367.1"/>
    </source>
</evidence>
<feature type="transmembrane region" description="Helical" evidence="6">
    <location>
        <begin position="336"/>
        <end position="353"/>
    </location>
</feature>
<keyword evidence="5 6" id="KW-0472">Membrane</keyword>
<evidence type="ECO:0000256" key="2">
    <source>
        <dbReference type="ARBA" id="ARBA00007520"/>
    </source>
</evidence>
<organism evidence="8 9">
    <name type="scientific">Geodermatophilus siccatus</name>
    <dbReference type="NCBI Taxonomy" id="1137991"/>
    <lineage>
        <taxon>Bacteria</taxon>
        <taxon>Bacillati</taxon>
        <taxon>Actinomycetota</taxon>
        <taxon>Actinomycetes</taxon>
        <taxon>Geodermatophilales</taxon>
        <taxon>Geodermatophilaceae</taxon>
        <taxon>Geodermatophilus</taxon>
    </lineage>
</organism>
<evidence type="ECO:0000256" key="1">
    <source>
        <dbReference type="ARBA" id="ARBA00004651"/>
    </source>
</evidence>
<dbReference type="GO" id="GO:0022857">
    <property type="term" value="F:transmembrane transporter activity"/>
    <property type="evidence" value="ECO:0007669"/>
    <property type="project" value="InterPro"/>
</dbReference>
<dbReference type="InterPro" id="IPR036259">
    <property type="entry name" value="MFS_trans_sf"/>
</dbReference>
<dbReference type="InterPro" id="IPR001958">
    <property type="entry name" value="Tet-R_TetA/multi-R_MdtG-like"/>
</dbReference>
<dbReference type="EMBL" id="FNHE01000001">
    <property type="protein sequence ID" value="SDL57367.1"/>
    <property type="molecule type" value="Genomic_DNA"/>
</dbReference>
<feature type="transmembrane region" description="Helical" evidence="6">
    <location>
        <begin position="114"/>
        <end position="135"/>
    </location>
</feature>
<sequence>MRPVAPQGSGPAALAGSGTGRAVVGAACLVTTLVPLGSTSVAVALPSIQTAFAAEAGGAVALVTAYLVVTAACQPIAGALGDRWGRRRSVLLGAAGFGVASVLAAAAPNLPVLGTLRCVQAACGALALVNAAATVRTAVPDDRRGRAFGLVGASATAAAAAGPALGGGAVHMIGWRGAFLVGAPVAVLALAAALWGFSADARAAAPARFDLSGAGLLLLLLGGSAALLSASPQLPVAVVAAAGAGLAGLAVWFVRHELRQPLPVLDVRVFRIRGVVAAGAAVATGNAALYTVVLAVPLLVGTAGAVGLLLPLLSGASVAALLGGRLSDRWGRRRPAVLGAVLMTVPAVLLLAVEPGRDRLAAALLLGACGVGQGLATAAVQAAGLEALPPERAGLASGVWSTCRYLGSITGASLLTLLISGEAGTGVFTLAAVAGALAIAASAALPVRPTA</sequence>
<name>A0A1G9L6J4_9ACTN</name>
<protein>
    <submittedName>
        <fullName evidence="8">MFS transporter, DHA2 family, methylenomycin A resistance protein</fullName>
    </submittedName>
</protein>
<dbReference type="InterPro" id="IPR020846">
    <property type="entry name" value="MFS_dom"/>
</dbReference>
<proteinExistence type="inferred from homology"/>
<dbReference type="InterPro" id="IPR005829">
    <property type="entry name" value="Sugar_transporter_CS"/>
</dbReference>
<dbReference type="PANTHER" id="PTHR42718">
    <property type="entry name" value="MAJOR FACILITATOR SUPERFAMILY MULTIDRUG TRANSPORTER MFSC"/>
    <property type="match status" value="1"/>
</dbReference>
<dbReference type="AlphaFoldDB" id="A0A1G9L6J4"/>
<feature type="transmembrane region" description="Helical" evidence="6">
    <location>
        <begin position="89"/>
        <end position="108"/>
    </location>
</feature>
<dbReference type="Pfam" id="PF07690">
    <property type="entry name" value="MFS_1"/>
    <property type="match status" value="1"/>
</dbReference>
<feature type="transmembrane region" description="Helical" evidence="6">
    <location>
        <begin position="305"/>
        <end position="324"/>
    </location>
</feature>
<dbReference type="Proteomes" id="UP000198680">
    <property type="component" value="Unassembled WGS sequence"/>
</dbReference>
<dbReference type="STRING" id="1137991.SAMN05660642_00293"/>
<feature type="transmembrane region" description="Helical" evidence="6">
    <location>
        <begin position="177"/>
        <end position="197"/>
    </location>
</feature>
<feature type="transmembrane region" description="Helical" evidence="6">
    <location>
        <begin position="56"/>
        <end position="77"/>
    </location>
</feature>
<comment type="similarity">
    <text evidence="2">Belongs to the major facilitator superfamily. TCR/Tet family.</text>
</comment>
<evidence type="ECO:0000256" key="6">
    <source>
        <dbReference type="SAM" id="Phobius"/>
    </source>
</evidence>
<dbReference type="PRINTS" id="PR01035">
    <property type="entry name" value="TCRTETA"/>
</dbReference>
<dbReference type="PANTHER" id="PTHR42718:SF48">
    <property type="entry name" value="CONSERVED TWO-DOMAIN MEMBRANE PROTEIN-RELATED"/>
    <property type="match status" value="1"/>
</dbReference>
<feature type="transmembrane region" description="Helical" evidence="6">
    <location>
        <begin position="147"/>
        <end position="165"/>
    </location>
</feature>